<dbReference type="SUPFAM" id="SSF69848">
    <property type="entry name" value="LCCL domain"/>
    <property type="match status" value="2"/>
</dbReference>
<dbReference type="InterPro" id="IPR036609">
    <property type="entry name" value="LCCL_sf"/>
</dbReference>
<dbReference type="PROSITE" id="PS50820">
    <property type="entry name" value="LCCL"/>
    <property type="match status" value="2"/>
</dbReference>
<reference evidence="2" key="1">
    <citation type="submission" date="2020-04" db="EMBL/GenBank/DDBJ databases">
        <authorList>
            <person name="Neveu A P."/>
        </authorList>
    </citation>
    <scope>NUCLEOTIDE SEQUENCE</scope>
    <source>
        <tissue evidence="2">Whole embryo</tissue>
    </source>
</reference>
<dbReference type="InterPro" id="IPR051957">
    <property type="entry name" value="CRISP-LCCL_domain"/>
</dbReference>
<feature type="domain" description="LCCL" evidence="1">
    <location>
        <begin position="105"/>
        <end position="175"/>
    </location>
</feature>
<organism evidence="2">
    <name type="scientific">Phallusia mammillata</name>
    <dbReference type="NCBI Taxonomy" id="59560"/>
    <lineage>
        <taxon>Eukaryota</taxon>
        <taxon>Metazoa</taxon>
        <taxon>Chordata</taxon>
        <taxon>Tunicata</taxon>
        <taxon>Ascidiacea</taxon>
        <taxon>Phlebobranchia</taxon>
        <taxon>Ascidiidae</taxon>
        <taxon>Phallusia</taxon>
    </lineage>
</organism>
<proteinExistence type="evidence at transcript level"/>
<dbReference type="AlphaFoldDB" id="A0A6F9DI86"/>
<dbReference type="InterPro" id="IPR004043">
    <property type="entry name" value="LCCL"/>
</dbReference>
<dbReference type="EMBL" id="LR786811">
    <property type="protein sequence ID" value="CAB3262673.1"/>
    <property type="molecule type" value="mRNA"/>
</dbReference>
<dbReference type="Gene3D" id="2.170.130.20">
    <property type="entry name" value="LCCL-like domain"/>
    <property type="match status" value="2"/>
</dbReference>
<accession>A0A6F9DI86</accession>
<feature type="domain" description="LCCL" evidence="1">
    <location>
        <begin position="1"/>
        <end position="73"/>
    </location>
</feature>
<sequence>MFTCSSDCNFTSSLVRGTGIYTEDSNVCAAAAHDGQNTDKPLSVTMLVGMPSYLGSTQNGINRTLRGRLVKKLWEVTKKGAKWAAEAVALDALIKITYLYVFGDMCIKQGGQIRFPDGQDSIQFACPKGCLAKAKLLWGSGIYTDNSYICAAAIHDRRITSKNLFDHNTFTALLT</sequence>
<dbReference type="PANTHER" id="PTHR31331">
    <property type="entry name" value="LCCL DOMAIN PROTEIN (AFU_ORTHOLOGUE AFUA_5G08630)"/>
    <property type="match status" value="1"/>
</dbReference>
<dbReference type="Pfam" id="PF03815">
    <property type="entry name" value="LCCL"/>
    <property type="match status" value="2"/>
</dbReference>
<name>A0A6F9DI86_9ASCI</name>
<protein>
    <submittedName>
        <fullName evidence="2">Uncharacterized protein LOC100181691</fullName>
    </submittedName>
</protein>
<evidence type="ECO:0000313" key="2">
    <source>
        <dbReference type="EMBL" id="CAB3262673.1"/>
    </source>
</evidence>
<evidence type="ECO:0000259" key="1">
    <source>
        <dbReference type="PROSITE" id="PS50820"/>
    </source>
</evidence>
<gene>
    <name evidence="2" type="primary">LOC100181691-001</name>
</gene>
<dbReference type="PANTHER" id="PTHR31331:SF1">
    <property type="entry name" value="CYSTEINE RICH SECRETORY PROTEIN LCCL DOMAIN CONTAINING 2"/>
    <property type="match status" value="1"/>
</dbReference>